<dbReference type="Proteomes" id="UP000246078">
    <property type="component" value="Unassembled WGS sequence"/>
</dbReference>
<proteinExistence type="predicted"/>
<comment type="caution">
    <text evidence="2">The sequence shown here is derived from an EMBL/GenBank/DDBJ whole genome shotgun (WGS) entry which is preliminary data.</text>
</comment>
<dbReference type="VEuPathDB" id="TriTrypDB:C3747_72g117"/>
<organism evidence="2 3">
    <name type="scientific">Trypanosoma cruzi</name>
    <dbReference type="NCBI Taxonomy" id="5693"/>
    <lineage>
        <taxon>Eukaryota</taxon>
        <taxon>Discoba</taxon>
        <taxon>Euglenozoa</taxon>
        <taxon>Kinetoplastea</taxon>
        <taxon>Metakinetoplastina</taxon>
        <taxon>Trypanosomatida</taxon>
        <taxon>Trypanosomatidae</taxon>
        <taxon>Trypanosoma</taxon>
        <taxon>Schizotrypanum</taxon>
    </lineage>
</organism>
<sequence length="276" mass="30673">MRTTPSAARPSYPPSMVTPHEAHCGVSQDSSWARRDWWAFTKKDNWSTRGSRCGECARAWCCDRSSSPSAPSPPSANWKAAFPTPASRRTWTTPRWRHHRACLGRCARRPPGRCVPWASRQTRTIRRSSTKEGPWTCPRNTFGRLPACSVREWQTTQRERADYAVCATQGGGNRPPVPSNCGAPFAKHTQWRLLSALPRVTFLLRKHAPVHTRAAAGWFDDRVAGVPGVIMDGPVTKRARDIATLPVRRGGCGLRSQREIAEFAYACLGEKGSNAP</sequence>
<accession>A0A2V2WNT8</accession>
<dbReference type="AlphaFoldDB" id="A0A2V2WNT8"/>
<dbReference type="VEuPathDB" id="TriTrypDB:TcG_11647"/>
<dbReference type="VEuPathDB" id="TriTrypDB:TcCL_Unassigned01664"/>
<feature type="region of interest" description="Disordered" evidence="1">
    <location>
        <begin position="65"/>
        <end position="86"/>
    </location>
</feature>
<evidence type="ECO:0008006" key="4">
    <source>
        <dbReference type="Google" id="ProtNLM"/>
    </source>
</evidence>
<dbReference type="VEuPathDB" id="TriTrypDB:C4B63_448g15"/>
<gene>
    <name evidence="2" type="ORF">C3747_72g117</name>
</gene>
<dbReference type="EMBL" id="PRFC01000072">
    <property type="protein sequence ID" value="PWV10107.1"/>
    <property type="molecule type" value="Genomic_DNA"/>
</dbReference>
<name>A0A2V2WNT8_TRYCR</name>
<feature type="region of interest" description="Disordered" evidence="1">
    <location>
        <begin position="1"/>
        <end position="20"/>
    </location>
</feature>
<dbReference type="VEuPathDB" id="TriTrypDB:TcBrA4_0050340"/>
<reference evidence="2 3" key="1">
    <citation type="journal article" date="2018" name="Microb. Genom.">
        <title>Expanding an expanded genome: long-read sequencing of Trypanosoma cruzi.</title>
        <authorList>
            <person name="Berna L."/>
            <person name="Rodriguez M."/>
            <person name="Chiribao M.L."/>
            <person name="Parodi-Talice A."/>
            <person name="Pita S."/>
            <person name="Rijo G."/>
            <person name="Alvarez-Valin F."/>
            <person name="Robello C."/>
        </authorList>
    </citation>
    <scope>NUCLEOTIDE SEQUENCE [LARGE SCALE GENOMIC DNA]</scope>
    <source>
        <strain evidence="2 3">TCC</strain>
    </source>
</reference>
<evidence type="ECO:0000256" key="1">
    <source>
        <dbReference type="SAM" id="MobiDB-lite"/>
    </source>
</evidence>
<evidence type="ECO:0000313" key="3">
    <source>
        <dbReference type="Proteomes" id="UP000246078"/>
    </source>
</evidence>
<protein>
    <recommendedName>
        <fullName evidence="4">SLACS reverse transcriptase</fullName>
    </recommendedName>
</protein>
<evidence type="ECO:0000313" key="2">
    <source>
        <dbReference type="EMBL" id="PWV10107.1"/>
    </source>
</evidence>